<dbReference type="SUPFAM" id="SSF53474">
    <property type="entry name" value="alpha/beta-Hydrolases"/>
    <property type="match status" value="1"/>
</dbReference>
<dbReference type="Proteomes" id="UP000244956">
    <property type="component" value="Unassembled WGS sequence"/>
</dbReference>
<dbReference type="GO" id="GO:0004252">
    <property type="term" value="F:serine-type endopeptidase activity"/>
    <property type="evidence" value="ECO:0007669"/>
    <property type="project" value="TreeGrafter"/>
</dbReference>
<dbReference type="Gene3D" id="3.40.50.1820">
    <property type="entry name" value="alpha/beta hydrolase"/>
    <property type="match status" value="1"/>
</dbReference>
<dbReference type="GO" id="GO:0006508">
    <property type="term" value="P:proteolysis"/>
    <property type="evidence" value="ECO:0007669"/>
    <property type="project" value="InterPro"/>
</dbReference>
<dbReference type="OrthoDB" id="9812921at2"/>
<proteinExistence type="predicted"/>
<keyword evidence="5" id="KW-1185">Reference proteome</keyword>
<dbReference type="InterPro" id="IPR001375">
    <property type="entry name" value="Peptidase_S9_cat"/>
</dbReference>
<evidence type="ECO:0000259" key="3">
    <source>
        <dbReference type="Pfam" id="PF00326"/>
    </source>
</evidence>
<protein>
    <recommendedName>
        <fullName evidence="3">Peptidase S9 prolyl oligopeptidase catalytic domain-containing protein</fullName>
    </recommendedName>
</protein>
<organism evidence="4 5">
    <name type="scientific">Marinilabilia rubra</name>
    <dbReference type="NCBI Taxonomy" id="2162893"/>
    <lineage>
        <taxon>Bacteria</taxon>
        <taxon>Pseudomonadati</taxon>
        <taxon>Bacteroidota</taxon>
        <taxon>Bacteroidia</taxon>
        <taxon>Marinilabiliales</taxon>
        <taxon>Marinilabiliaceae</taxon>
        <taxon>Marinilabilia</taxon>
    </lineage>
</organism>
<evidence type="ECO:0000313" key="5">
    <source>
        <dbReference type="Proteomes" id="UP000244956"/>
    </source>
</evidence>
<dbReference type="InterPro" id="IPR011659">
    <property type="entry name" value="WD40"/>
</dbReference>
<dbReference type="SUPFAM" id="SSF82171">
    <property type="entry name" value="DPP6 N-terminal domain-like"/>
    <property type="match status" value="1"/>
</dbReference>
<dbReference type="EMBL" id="QEWP01000013">
    <property type="protein sequence ID" value="PWD98504.1"/>
    <property type="molecule type" value="Genomic_DNA"/>
</dbReference>
<keyword evidence="2" id="KW-0720">Serine protease</keyword>
<dbReference type="AlphaFoldDB" id="A0A2U2B642"/>
<dbReference type="RefSeq" id="WP_109265257.1">
    <property type="nucleotide sequence ID" value="NZ_QEWP01000013.1"/>
</dbReference>
<evidence type="ECO:0000256" key="1">
    <source>
        <dbReference type="ARBA" id="ARBA00022801"/>
    </source>
</evidence>
<dbReference type="PANTHER" id="PTHR42776:SF27">
    <property type="entry name" value="DIPEPTIDYL PEPTIDASE FAMILY MEMBER 6"/>
    <property type="match status" value="1"/>
</dbReference>
<evidence type="ECO:0000256" key="2">
    <source>
        <dbReference type="ARBA" id="ARBA00022825"/>
    </source>
</evidence>
<dbReference type="Gene3D" id="2.120.10.30">
    <property type="entry name" value="TolB, C-terminal domain"/>
    <property type="match status" value="2"/>
</dbReference>
<dbReference type="Pfam" id="PF07676">
    <property type="entry name" value="PD40"/>
    <property type="match status" value="1"/>
</dbReference>
<keyword evidence="1" id="KW-0378">Hydrolase</keyword>
<feature type="domain" description="Peptidase S9 prolyl oligopeptidase catalytic" evidence="3">
    <location>
        <begin position="460"/>
        <end position="664"/>
    </location>
</feature>
<comment type="caution">
    <text evidence="4">The sequence shown here is derived from an EMBL/GenBank/DDBJ whole genome shotgun (WGS) entry which is preliminary data.</text>
</comment>
<gene>
    <name evidence="4" type="ORF">DDZ16_14790</name>
</gene>
<reference evidence="4 5" key="1">
    <citation type="submission" date="2018-05" db="EMBL/GenBank/DDBJ databases">
        <title>Marinilabilia rubrum sp. nov., isolated from saltern sediment.</title>
        <authorList>
            <person name="Zhang R."/>
        </authorList>
    </citation>
    <scope>NUCLEOTIDE SEQUENCE [LARGE SCALE GENOMIC DNA]</scope>
    <source>
        <strain evidence="4 5">WTE16</strain>
    </source>
</reference>
<name>A0A2U2B642_9BACT</name>
<dbReference type="PANTHER" id="PTHR42776">
    <property type="entry name" value="SERINE PEPTIDASE S9 FAMILY MEMBER"/>
    <property type="match status" value="1"/>
</dbReference>
<dbReference type="InterPro" id="IPR011042">
    <property type="entry name" value="6-blade_b-propeller_TolB-like"/>
</dbReference>
<accession>A0A2U2B642</accession>
<sequence>MKQRLIEFTVLITMMSFLGLSNLVAQKAKVFSPGKVLDLEQVRDVAISPDENYVAYTVSVPRSFSDSPGSDYRELHLYNLQTDEVRKLVAGKEVVSSLGWTPDSRAVTFRSRMDDVKHTQVFSIAPDSSKAGVLFEFPQSVRQYEFANSNTVIFTATDSLSEDAKDFNEKGFDIDIYEEEWRHISMYSVDLGTGETRKLTNGQTVYDFVVSPNGKTAAAAIASKNLTDYMYMFKDIYTVDLETGKTELMVDIAGKLGKLAWSPDGKKLAFQAASSRNDAVDGSLFVMDIPNSKSFDELQNYGADKELSVIDVGWKNEKTVLYAAEEGVDIVLSEQKVGSNDRTKIIDPRKVVFSGFDVSENLVAFPGNTSSHPSELFVFNLKDESLERKTHHNAWLNEVDLARQQKFEYEARDGKKIEGVLLYPLNYMAGNSYPLITYIHGGPEAAVQNGWTTRYSTWGQVAAARDYFVFMPNYRASSGRGIDFTMAGFGDLVGAEYNDVLDGIDALIDKGFVDPEKVGIGGGSYGGYFSAWSATRHTERFAASVVFVGVSDQVSKRFTTDIPYEDYYVHWGFWTHEDWKSVYDVSPVKYAHQSETPTLILHGTADPRVHPSQGLELYRALKLHSKSPVRLIWYGNEGHGNRINLNQYDYLVRTMDWFDYYLKSDKPKDQMPAKYPDFEF</sequence>
<dbReference type="InterPro" id="IPR029058">
    <property type="entry name" value="AB_hydrolase_fold"/>
</dbReference>
<dbReference type="Pfam" id="PF00326">
    <property type="entry name" value="Peptidase_S9"/>
    <property type="match status" value="1"/>
</dbReference>
<evidence type="ECO:0000313" key="4">
    <source>
        <dbReference type="EMBL" id="PWD98504.1"/>
    </source>
</evidence>
<keyword evidence="2" id="KW-0645">Protease</keyword>